<evidence type="ECO:0000256" key="4">
    <source>
        <dbReference type="ARBA" id="ARBA00022679"/>
    </source>
</evidence>
<evidence type="ECO:0000313" key="8">
    <source>
        <dbReference type="Proteomes" id="UP000215383"/>
    </source>
</evidence>
<accession>A0A239U0P7</accession>
<organism evidence="7 8">
    <name type="scientific">Megamonas hypermegale</name>
    <dbReference type="NCBI Taxonomy" id="158847"/>
    <lineage>
        <taxon>Bacteria</taxon>
        <taxon>Bacillati</taxon>
        <taxon>Bacillota</taxon>
        <taxon>Negativicutes</taxon>
        <taxon>Selenomonadales</taxon>
        <taxon>Selenomonadaceae</taxon>
        <taxon>Megamonas</taxon>
    </lineage>
</organism>
<sequence length="133" mass="13975">MIGLVIVSHSFLIAEGTKELALQMADPALKIIAAGGTSDGKLGTDMKKIKSAIEKVNGPEGVLILTDLGSSVLTTEMVIDMLDEDNKDISKIKIANAPLVEGSVVAAVEASFGKDIFSIKKTVENIVIKKVPI</sequence>
<gene>
    <name evidence="7" type="primary">dhaM</name>
    <name evidence="7" type="ORF">SAMEA4364220_01824</name>
</gene>
<name>A0A239U0P7_9FIRM</name>
<dbReference type="InterPro" id="IPR039643">
    <property type="entry name" value="DhaM"/>
</dbReference>
<dbReference type="EMBL" id="LT906446">
    <property type="protein sequence ID" value="SNV03617.1"/>
    <property type="molecule type" value="Genomic_DNA"/>
</dbReference>
<feature type="domain" description="PTS EIIA type-4" evidence="6">
    <location>
        <begin position="1"/>
        <end position="133"/>
    </location>
</feature>
<dbReference type="InterPro" id="IPR012844">
    <property type="entry name" value="DhaM_N"/>
</dbReference>
<evidence type="ECO:0000256" key="2">
    <source>
        <dbReference type="ARBA" id="ARBA00002788"/>
    </source>
</evidence>
<comment type="function">
    <text evidence="2">Component of the dihydroxyacetone kinase complex, which is responsible for the phosphoenolpyruvate (PEP)-dependent phosphorylation of dihydroxyacetone. DhaM serves as the phosphoryl donor. Is phosphorylated by phosphoenolpyruvate in an EI- and HPr-dependent reaction, and a phosphorelay system on histidine residues finally leads to phosphoryl transfer to DhaL and dihydroxyacetone.</text>
</comment>
<keyword evidence="7" id="KW-0418">Kinase</keyword>
<dbReference type="InterPro" id="IPR004701">
    <property type="entry name" value="PTS_EIIA_man-typ"/>
</dbReference>
<dbReference type="PANTHER" id="PTHR38594:SF1">
    <property type="entry name" value="PEP-DEPENDENT DIHYDROXYACETONE KINASE, PHOSPHORYL DONOR SUBUNIT DHAM"/>
    <property type="match status" value="1"/>
</dbReference>
<dbReference type="OrthoDB" id="7065393at2"/>
<dbReference type="eggNOG" id="COG3412">
    <property type="taxonomic scope" value="Bacteria"/>
</dbReference>
<dbReference type="GO" id="GO:0019563">
    <property type="term" value="P:glycerol catabolic process"/>
    <property type="evidence" value="ECO:0007669"/>
    <property type="project" value="InterPro"/>
</dbReference>
<evidence type="ECO:0000313" key="7">
    <source>
        <dbReference type="EMBL" id="SNV03617.1"/>
    </source>
</evidence>
<keyword evidence="4 7" id="KW-0808">Transferase</keyword>
<dbReference type="GO" id="GO:0016020">
    <property type="term" value="C:membrane"/>
    <property type="evidence" value="ECO:0007669"/>
    <property type="project" value="InterPro"/>
</dbReference>
<proteinExistence type="predicted"/>
<dbReference type="GO" id="GO:0047324">
    <property type="term" value="F:phosphoenolpyruvate-glycerone phosphotransferase activity"/>
    <property type="evidence" value="ECO:0007669"/>
    <property type="project" value="UniProtKB-EC"/>
</dbReference>
<evidence type="ECO:0000256" key="5">
    <source>
        <dbReference type="ARBA" id="ARBA00046577"/>
    </source>
</evidence>
<dbReference type="PROSITE" id="PS51096">
    <property type="entry name" value="PTS_EIIA_TYPE_4"/>
    <property type="match status" value="1"/>
</dbReference>
<dbReference type="SUPFAM" id="SSF53062">
    <property type="entry name" value="PTS system fructose IIA component-like"/>
    <property type="match status" value="1"/>
</dbReference>
<evidence type="ECO:0000259" key="6">
    <source>
        <dbReference type="PROSITE" id="PS51096"/>
    </source>
</evidence>
<reference evidence="7 8" key="1">
    <citation type="submission" date="2017-06" db="EMBL/GenBank/DDBJ databases">
        <authorList>
            <consortium name="Pathogen Informatics"/>
        </authorList>
    </citation>
    <scope>NUCLEOTIDE SEQUENCE [LARGE SCALE GENOMIC DNA]</scope>
    <source>
        <strain evidence="7 8">NCTC10570</strain>
    </source>
</reference>
<protein>
    <recommendedName>
        <fullName evidence="3">phosphoenolpyruvate--glycerone phosphotransferase</fullName>
        <ecNumber evidence="3">2.7.1.121</ecNumber>
    </recommendedName>
</protein>
<dbReference type="AlphaFoldDB" id="A0A239U0P7"/>
<keyword evidence="8" id="KW-1185">Reference proteome</keyword>
<dbReference type="GO" id="GO:0009401">
    <property type="term" value="P:phosphoenolpyruvate-dependent sugar phosphotransferase system"/>
    <property type="evidence" value="ECO:0007669"/>
    <property type="project" value="InterPro"/>
</dbReference>
<dbReference type="Gene3D" id="3.40.50.510">
    <property type="entry name" value="Phosphotransferase system, mannose-type IIA component"/>
    <property type="match status" value="1"/>
</dbReference>
<evidence type="ECO:0000256" key="3">
    <source>
        <dbReference type="ARBA" id="ARBA00012095"/>
    </source>
</evidence>
<dbReference type="NCBIfam" id="TIGR02364">
    <property type="entry name" value="dha_pts"/>
    <property type="match status" value="1"/>
</dbReference>
<dbReference type="EC" id="2.7.1.121" evidence="3"/>
<dbReference type="RefSeq" id="WP_027890481.1">
    <property type="nucleotide sequence ID" value="NZ_JACJJR010000030.1"/>
</dbReference>
<dbReference type="PANTHER" id="PTHR38594">
    <property type="entry name" value="PEP-DEPENDENT DIHYDROXYACETONE KINASE, PHOSPHORYL DONOR SUBUNIT DHAM"/>
    <property type="match status" value="1"/>
</dbReference>
<evidence type="ECO:0000256" key="1">
    <source>
        <dbReference type="ARBA" id="ARBA00001113"/>
    </source>
</evidence>
<dbReference type="Proteomes" id="UP000215383">
    <property type="component" value="Chromosome 1"/>
</dbReference>
<comment type="subunit">
    <text evidence="5">Homodimer. The dihydroxyacetone kinase complex is composed of a homodimer of DhaM, a homodimer of DhaK and the subunit DhaL.</text>
</comment>
<dbReference type="InterPro" id="IPR036662">
    <property type="entry name" value="PTS_EIIA_man-typ_sf"/>
</dbReference>
<comment type="catalytic activity">
    <reaction evidence="1">
        <text>dihydroxyacetone + phosphoenolpyruvate = dihydroxyacetone phosphate + pyruvate</text>
        <dbReference type="Rhea" id="RHEA:18381"/>
        <dbReference type="ChEBI" id="CHEBI:15361"/>
        <dbReference type="ChEBI" id="CHEBI:16016"/>
        <dbReference type="ChEBI" id="CHEBI:57642"/>
        <dbReference type="ChEBI" id="CHEBI:58702"/>
        <dbReference type="EC" id="2.7.1.121"/>
    </reaction>
</comment>
<dbReference type="Pfam" id="PF03610">
    <property type="entry name" value="EIIA-man"/>
    <property type="match status" value="1"/>
</dbReference>